<evidence type="ECO:0008006" key="4">
    <source>
        <dbReference type="Google" id="ProtNLM"/>
    </source>
</evidence>
<dbReference type="Gene3D" id="1.20.58.60">
    <property type="match status" value="2"/>
</dbReference>
<dbReference type="CDD" id="cd00176">
    <property type="entry name" value="SPEC"/>
    <property type="match status" value="1"/>
</dbReference>
<sequence length="276" mass="31534">MCRQEKDLQDGIGRQQAVVRTLNLAGEEVIEQSSTADASVLKEKLGSLNFRWKEVCRQLTEKKKRIEEEQNLLADLQNNFNKLILWLDEGSETVRIPLEPGNEYQLKDTLEKVKLRVEELPAHKGILKRLNEAGGKALGSASLSPEVKHKLDTKLKEANHRWIKVSKDLPEKQKEIEHVLNNLNQFEQQLGQLQLWLSPIKEQLELYNRVGQPGAFDIKVIAIKDMEGIGQDEIQRKIDVGHPGNGVCEFTVNTHLGVRWAHMTSTYFCELKKLTD</sequence>
<dbReference type="EMBL" id="JAIPUX010001232">
    <property type="protein sequence ID" value="KAH0624757.1"/>
    <property type="molecule type" value="Genomic_DNA"/>
</dbReference>
<evidence type="ECO:0000256" key="1">
    <source>
        <dbReference type="SAM" id="Coils"/>
    </source>
</evidence>
<evidence type="ECO:0000313" key="3">
    <source>
        <dbReference type="Proteomes" id="UP000826234"/>
    </source>
</evidence>
<accession>A0ABQ7T590</accession>
<feature type="coiled-coil region" evidence="1">
    <location>
        <begin position="49"/>
        <end position="79"/>
    </location>
</feature>
<evidence type="ECO:0000313" key="2">
    <source>
        <dbReference type="EMBL" id="KAH0624757.1"/>
    </source>
</evidence>
<keyword evidence="1" id="KW-0175">Coiled coil</keyword>
<organism evidence="2 3">
    <name type="scientific">Phrynosoma platyrhinos</name>
    <name type="common">Desert horned lizard</name>
    <dbReference type="NCBI Taxonomy" id="52577"/>
    <lineage>
        <taxon>Eukaryota</taxon>
        <taxon>Metazoa</taxon>
        <taxon>Chordata</taxon>
        <taxon>Craniata</taxon>
        <taxon>Vertebrata</taxon>
        <taxon>Euteleostomi</taxon>
        <taxon>Lepidosauria</taxon>
        <taxon>Squamata</taxon>
        <taxon>Bifurcata</taxon>
        <taxon>Unidentata</taxon>
        <taxon>Episquamata</taxon>
        <taxon>Toxicofera</taxon>
        <taxon>Iguania</taxon>
        <taxon>Phrynosomatidae</taxon>
        <taxon>Phrynosomatinae</taxon>
        <taxon>Phrynosoma</taxon>
    </lineage>
</organism>
<dbReference type="InterPro" id="IPR018159">
    <property type="entry name" value="Spectrin/alpha-actinin"/>
</dbReference>
<proteinExistence type="predicted"/>
<dbReference type="Proteomes" id="UP000826234">
    <property type="component" value="Unassembled WGS sequence"/>
</dbReference>
<dbReference type="Pfam" id="PF00435">
    <property type="entry name" value="Spectrin"/>
    <property type="match status" value="2"/>
</dbReference>
<name>A0ABQ7T590_PHRPL</name>
<comment type="caution">
    <text evidence="2">The sequence shown here is derived from an EMBL/GenBank/DDBJ whole genome shotgun (WGS) entry which is preliminary data.</text>
</comment>
<reference evidence="2 3" key="1">
    <citation type="journal article" date="2022" name="Gigascience">
        <title>A chromosome-level genome assembly and annotation of the desert horned lizard, Phrynosoma platyrhinos, provides insight into chromosomal rearrangements among reptiles.</title>
        <authorList>
            <person name="Koochekian N."/>
            <person name="Ascanio A."/>
            <person name="Farleigh K."/>
            <person name="Card D.C."/>
            <person name="Schield D.R."/>
            <person name="Castoe T.A."/>
            <person name="Jezkova T."/>
        </authorList>
    </citation>
    <scope>NUCLEOTIDE SEQUENCE [LARGE SCALE GENOMIC DNA]</scope>
    <source>
        <strain evidence="2">NK-2021</strain>
    </source>
</reference>
<dbReference type="SUPFAM" id="SSF46966">
    <property type="entry name" value="Spectrin repeat"/>
    <property type="match status" value="2"/>
</dbReference>
<dbReference type="InterPro" id="IPR002017">
    <property type="entry name" value="Spectrin_repeat"/>
</dbReference>
<keyword evidence="3" id="KW-1185">Reference proteome</keyword>
<gene>
    <name evidence="2" type="ORF">JD844_032532</name>
</gene>
<protein>
    <recommendedName>
        <fullName evidence="4">Dystrophin</fullName>
    </recommendedName>
</protein>